<reference evidence="1" key="1">
    <citation type="submission" date="2019-12" db="EMBL/GenBank/DDBJ databases">
        <title>Genome sequencing and annotation of Brassica cretica.</title>
        <authorList>
            <person name="Studholme D.J."/>
            <person name="Sarris P."/>
        </authorList>
    </citation>
    <scope>NUCLEOTIDE SEQUENCE</scope>
    <source>
        <strain evidence="1">PFS-109/04</strain>
        <tissue evidence="1">Leaf</tissue>
    </source>
</reference>
<comment type="caution">
    <text evidence="1">The sequence shown here is derived from an EMBL/GenBank/DDBJ whole genome shotgun (WGS) entry which is preliminary data.</text>
</comment>
<dbReference type="Proteomes" id="UP000712600">
    <property type="component" value="Unassembled WGS sequence"/>
</dbReference>
<evidence type="ECO:0000313" key="1">
    <source>
        <dbReference type="EMBL" id="KAF3589743.1"/>
    </source>
</evidence>
<accession>A0A8S9SAD7</accession>
<organism evidence="1 2">
    <name type="scientific">Brassica cretica</name>
    <name type="common">Mustard</name>
    <dbReference type="NCBI Taxonomy" id="69181"/>
    <lineage>
        <taxon>Eukaryota</taxon>
        <taxon>Viridiplantae</taxon>
        <taxon>Streptophyta</taxon>
        <taxon>Embryophyta</taxon>
        <taxon>Tracheophyta</taxon>
        <taxon>Spermatophyta</taxon>
        <taxon>Magnoliopsida</taxon>
        <taxon>eudicotyledons</taxon>
        <taxon>Gunneridae</taxon>
        <taxon>Pentapetalae</taxon>
        <taxon>rosids</taxon>
        <taxon>malvids</taxon>
        <taxon>Brassicales</taxon>
        <taxon>Brassicaceae</taxon>
        <taxon>Brassiceae</taxon>
        <taxon>Brassica</taxon>
    </lineage>
</organism>
<evidence type="ECO:0000313" key="2">
    <source>
        <dbReference type="Proteomes" id="UP000712600"/>
    </source>
</evidence>
<dbReference type="AlphaFoldDB" id="A0A8S9SAD7"/>
<dbReference type="EMBL" id="QGKX02000088">
    <property type="protein sequence ID" value="KAF3589743.1"/>
    <property type="molecule type" value="Genomic_DNA"/>
</dbReference>
<gene>
    <name evidence="1" type="ORF">F2Q69_00028206</name>
</gene>
<proteinExistence type="predicted"/>
<name>A0A8S9SAD7_BRACR</name>
<protein>
    <submittedName>
        <fullName evidence="1">Uncharacterized protein</fullName>
    </submittedName>
</protein>
<sequence>MVMAVNLFKLDSPESDIDMTTTKVAVQPQGPLADRKFIKKKKKKKHKHNRVAGGNEIVDVETSKHNEESQIHEKSLLNSDVDVFERQEEELEISIVVKRLEQQKTSKTEANLKKQTEESLMAQDEANKLQEEAMKHLGEANETMGNFRRVKKPLTDVRFKPETLLSSREQKKRKGTTIRKTIRGTRGTEGKCVVVVYANLERCSH</sequence>